<protein>
    <submittedName>
        <fullName evidence="1">Uncharacterized protein</fullName>
    </submittedName>
</protein>
<keyword evidence="2" id="KW-1185">Reference proteome</keyword>
<organism evidence="1 2">
    <name type="scientific">Ascobolus immersus RN42</name>
    <dbReference type="NCBI Taxonomy" id="1160509"/>
    <lineage>
        <taxon>Eukaryota</taxon>
        <taxon>Fungi</taxon>
        <taxon>Dikarya</taxon>
        <taxon>Ascomycota</taxon>
        <taxon>Pezizomycotina</taxon>
        <taxon>Pezizomycetes</taxon>
        <taxon>Pezizales</taxon>
        <taxon>Ascobolaceae</taxon>
        <taxon>Ascobolus</taxon>
    </lineage>
</organism>
<evidence type="ECO:0000313" key="1">
    <source>
        <dbReference type="EMBL" id="RPA71340.1"/>
    </source>
</evidence>
<evidence type="ECO:0000313" key="2">
    <source>
        <dbReference type="Proteomes" id="UP000275078"/>
    </source>
</evidence>
<accession>A0A3N4HGZ2</accession>
<name>A0A3N4HGZ2_ASCIM</name>
<gene>
    <name evidence="1" type="ORF">BJ508DRAFT_315706</name>
</gene>
<dbReference type="Proteomes" id="UP000275078">
    <property type="component" value="Unassembled WGS sequence"/>
</dbReference>
<dbReference type="AlphaFoldDB" id="A0A3N4HGZ2"/>
<dbReference type="EMBL" id="ML119941">
    <property type="protein sequence ID" value="RPA71340.1"/>
    <property type="molecule type" value="Genomic_DNA"/>
</dbReference>
<proteinExistence type="predicted"/>
<sequence>MSTKQAGFKVPECFSHEYIFGQARQSRRCRIVRIGATDINPAVANAWETVSSKLVAKRLAGLPFNDLASMYALAMWRRKNGSEREPTVGEIRREIKELNTGGCCYNETKDIHEEFSRIRKIAEVTADIQNLSDQDRRTINNIVKSFKLTETMVKDAKTGQMRSTRHTALICRDVYFEELGADGMARIRKGVIVLDMDLTRRLVPVWTDDVNRYLAPGTIRLMNFDSSKYGTYLLEQVMNDRLDEILSKDNAAELLTSTEFLAPMAPYGTLVDIPDTQDGAFKVIYLGAADRSMRALTLLVFFGLLSFTLEQRNIPLPNGVDGAENSETTSMVTSYILRADRDDKRAPGLREFELLSLIQKKDGTFGYVKERQYITLAGVRWILKAIKARSNPNASLTIYIGFERSRMCTGSTTGLHHRLGELREGAGMVCDCALSALD</sequence>
<reference evidence="1 2" key="1">
    <citation type="journal article" date="2018" name="Nat. Ecol. Evol.">
        <title>Pezizomycetes genomes reveal the molecular basis of ectomycorrhizal truffle lifestyle.</title>
        <authorList>
            <person name="Murat C."/>
            <person name="Payen T."/>
            <person name="Noel B."/>
            <person name="Kuo A."/>
            <person name="Morin E."/>
            <person name="Chen J."/>
            <person name="Kohler A."/>
            <person name="Krizsan K."/>
            <person name="Balestrini R."/>
            <person name="Da Silva C."/>
            <person name="Montanini B."/>
            <person name="Hainaut M."/>
            <person name="Levati E."/>
            <person name="Barry K.W."/>
            <person name="Belfiori B."/>
            <person name="Cichocki N."/>
            <person name="Clum A."/>
            <person name="Dockter R.B."/>
            <person name="Fauchery L."/>
            <person name="Guy J."/>
            <person name="Iotti M."/>
            <person name="Le Tacon F."/>
            <person name="Lindquist E.A."/>
            <person name="Lipzen A."/>
            <person name="Malagnac F."/>
            <person name="Mello A."/>
            <person name="Molinier V."/>
            <person name="Miyauchi S."/>
            <person name="Poulain J."/>
            <person name="Riccioni C."/>
            <person name="Rubini A."/>
            <person name="Sitrit Y."/>
            <person name="Splivallo R."/>
            <person name="Traeger S."/>
            <person name="Wang M."/>
            <person name="Zifcakova L."/>
            <person name="Wipf D."/>
            <person name="Zambonelli A."/>
            <person name="Paolocci F."/>
            <person name="Nowrousian M."/>
            <person name="Ottonello S."/>
            <person name="Baldrian P."/>
            <person name="Spatafora J.W."/>
            <person name="Henrissat B."/>
            <person name="Nagy L.G."/>
            <person name="Aury J.M."/>
            <person name="Wincker P."/>
            <person name="Grigoriev I.V."/>
            <person name="Bonfante P."/>
            <person name="Martin F.M."/>
        </authorList>
    </citation>
    <scope>NUCLEOTIDE SEQUENCE [LARGE SCALE GENOMIC DNA]</scope>
    <source>
        <strain evidence="1 2">RN42</strain>
    </source>
</reference>